<evidence type="ECO:0000313" key="3">
    <source>
        <dbReference type="EMBL" id="KAE9986694.1"/>
    </source>
</evidence>
<evidence type="ECO:0000313" key="2">
    <source>
        <dbReference type="EMBL" id="KAE9982757.1"/>
    </source>
</evidence>
<accession>A0A8H3V442</accession>
<reference evidence="2 5" key="1">
    <citation type="submission" date="2019-07" db="EMBL/GenBank/DDBJ databases">
        <title>Venturia inaequalis Genome Resource.</title>
        <authorList>
            <person name="Lichtner F.J."/>
        </authorList>
    </citation>
    <scope>NUCLEOTIDE SEQUENCE [LARGE SCALE GENOMIC DNA]</scope>
    <source>
        <strain evidence="3 4">120213</strain>
        <strain evidence="1">Bline_iso_100314</strain>
        <strain evidence="2 5">DMI_063113</strain>
    </source>
</reference>
<dbReference type="EMBL" id="WNWR01000333">
    <property type="protein sequence ID" value="KAE9982757.1"/>
    <property type="molecule type" value="Genomic_DNA"/>
</dbReference>
<dbReference type="Proteomes" id="UP000447873">
    <property type="component" value="Unassembled WGS sequence"/>
</dbReference>
<evidence type="ECO:0000313" key="4">
    <source>
        <dbReference type="Proteomes" id="UP000447873"/>
    </source>
</evidence>
<keyword evidence="5" id="KW-1185">Reference proteome</keyword>
<dbReference type="EMBL" id="WNWQ01000147">
    <property type="protein sequence ID" value="KAE9976739.1"/>
    <property type="molecule type" value="Genomic_DNA"/>
</dbReference>
<proteinExistence type="predicted"/>
<dbReference type="Proteomes" id="UP000490939">
    <property type="component" value="Unassembled WGS sequence"/>
</dbReference>
<name>A0A8H3V442_VENIN</name>
<evidence type="ECO:0000313" key="5">
    <source>
        <dbReference type="Proteomes" id="UP000490939"/>
    </source>
</evidence>
<evidence type="ECO:0000313" key="1">
    <source>
        <dbReference type="EMBL" id="KAE9976739.1"/>
    </source>
</evidence>
<protein>
    <submittedName>
        <fullName evidence="2">Uncharacterized protein</fullName>
    </submittedName>
</protein>
<dbReference type="AlphaFoldDB" id="A0A8H3V442"/>
<organism evidence="2 5">
    <name type="scientific">Venturia inaequalis</name>
    <name type="common">Apple scab fungus</name>
    <dbReference type="NCBI Taxonomy" id="5025"/>
    <lineage>
        <taxon>Eukaryota</taxon>
        <taxon>Fungi</taxon>
        <taxon>Dikarya</taxon>
        <taxon>Ascomycota</taxon>
        <taxon>Pezizomycotina</taxon>
        <taxon>Dothideomycetes</taxon>
        <taxon>Pleosporomycetidae</taxon>
        <taxon>Venturiales</taxon>
        <taxon>Venturiaceae</taxon>
        <taxon>Venturia</taxon>
    </lineage>
</organism>
<dbReference type="OrthoDB" id="4538483at2759"/>
<dbReference type="Proteomes" id="UP000433883">
    <property type="component" value="Unassembled WGS sequence"/>
</dbReference>
<dbReference type="EMBL" id="WNWS01000027">
    <property type="protein sequence ID" value="KAE9986694.1"/>
    <property type="molecule type" value="Genomic_DNA"/>
</dbReference>
<sequence>MAPPPERVLESVQAHLQAVQDDPSTPFDDSLLDTAGYVLLPALSPPQIQSLVLQLYQTLPTLRQDPDPAVRLLTRLLGPIPLSAILSLDPPVDFVQGLDVAAEPFNLLTLSLLEKADLASARRLASAYQPLFVALITLWLSTKDEGVADKASKVLLTLLKVDMPGPDTVAWDGPVWKRIFRDKDVYEQIFAITSLKSDKSSLSKNRKTIAQARLMAWLPIVGGLDWTSISLSYHPEIEKSYGLPPGKQSLLDYVATFLIDYKGDVLMHRSLMKFYSDLLSVMAPTASRGSALTFLKTQGHHKRTAMHYIQPDHPSHDSIDKSFLYGPAALYVASWASLYPEDFTTSTELAEQVVGKIALALEISPARWAHGYSPAEDLHVLASLPGPYLASLGSRSPHLTVPSKAANSDALNTLATLFHGPIFLDSFTFPPKFAPSTDQESELKAAKELYTSYFLLNPSLWKDATSHADIIALKEQALAATNLIKAVVTAPWDGISTLTNSSARSTVVPWLLAPPKTFSNLVGGHGDAESAAYVIATARFDVLRAFFARVKNMEGDEYRLMEGAARERMTEGTFGGGRGEIGGRIATIDL</sequence>
<comment type="caution">
    <text evidence="2">The sequence shown here is derived from an EMBL/GenBank/DDBJ whole genome shotgun (WGS) entry which is preliminary data.</text>
</comment>
<gene>
    <name evidence="1" type="ORF">BLS_001871</name>
    <name evidence="2" type="ORF">EG327_005765</name>
    <name evidence="3" type="ORF">EG328_005021</name>
</gene>